<sequence length="161" mass="19400">MNKIIMLGDSLIDWNYNSPYENYGKNGYRSRDVFWLLEANKDIFGDIGILLVGVNDFFTNMDFEKSKEYYVKIVNELRNRVKKLIVISLLPTDRKYINIKVEDFNNWLKNSYPNEFLNLYQYFIDENLEMKRVYTTDGIHLNHKGYEIFNKILDKRLQEIK</sequence>
<evidence type="ECO:0000313" key="2">
    <source>
        <dbReference type="EMBL" id="RHF72283.1"/>
    </source>
</evidence>
<dbReference type="Gene3D" id="3.40.50.1110">
    <property type="entry name" value="SGNH hydrolase"/>
    <property type="match status" value="1"/>
</dbReference>
<dbReference type="Proteomes" id="UP000284676">
    <property type="component" value="Unassembled WGS sequence"/>
</dbReference>
<dbReference type="GO" id="GO:0016787">
    <property type="term" value="F:hydrolase activity"/>
    <property type="evidence" value="ECO:0007669"/>
    <property type="project" value="UniProtKB-KW"/>
</dbReference>
<protein>
    <submittedName>
        <fullName evidence="2">SGNH/GDSL hydrolase family protein</fullName>
    </submittedName>
</protein>
<dbReference type="InterPro" id="IPR036514">
    <property type="entry name" value="SGNH_hydro_sf"/>
</dbReference>
<organism evidence="2 3">
    <name type="scientific">Fusobacterium mortiferum</name>
    <dbReference type="NCBI Taxonomy" id="850"/>
    <lineage>
        <taxon>Bacteria</taxon>
        <taxon>Fusobacteriati</taxon>
        <taxon>Fusobacteriota</taxon>
        <taxon>Fusobacteriia</taxon>
        <taxon>Fusobacteriales</taxon>
        <taxon>Fusobacteriaceae</taxon>
        <taxon>Fusobacterium</taxon>
    </lineage>
</organism>
<evidence type="ECO:0000313" key="3">
    <source>
        <dbReference type="Proteomes" id="UP000284676"/>
    </source>
</evidence>
<name>A0A414PUP0_FUSMR</name>
<feature type="domain" description="SGNH hydrolase-type esterase" evidence="1">
    <location>
        <begin position="16"/>
        <end position="148"/>
    </location>
</feature>
<dbReference type="AlphaFoldDB" id="A0A414PUP0"/>
<gene>
    <name evidence="2" type="ORF">DW663_06785</name>
</gene>
<keyword evidence="2" id="KW-0378">Hydrolase</keyword>
<dbReference type="EMBL" id="QRHL01000009">
    <property type="protein sequence ID" value="RHF72283.1"/>
    <property type="molecule type" value="Genomic_DNA"/>
</dbReference>
<dbReference type="RefSeq" id="WP_118127306.1">
    <property type="nucleotide sequence ID" value="NZ_JADYUG010000018.1"/>
</dbReference>
<dbReference type="InterPro" id="IPR013830">
    <property type="entry name" value="SGNH_hydro"/>
</dbReference>
<dbReference type="SUPFAM" id="SSF52266">
    <property type="entry name" value="SGNH hydrolase"/>
    <property type="match status" value="1"/>
</dbReference>
<dbReference type="Pfam" id="PF13472">
    <property type="entry name" value="Lipase_GDSL_2"/>
    <property type="match status" value="1"/>
</dbReference>
<reference evidence="2 3" key="1">
    <citation type="submission" date="2018-08" db="EMBL/GenBank/DDBJ databases">
        <title>A genome reference for cultivated species of the human gut microbiota.</title>
        <authorList>
            <person name="Zou Y."/>
            <person name="Xue W."/>
            <person name="Luo G."/>
        </authorList>
    </citation>
    <scope>NUCLEOTIDE SEQUENCE [LARGE SCALE GENOMIC DNA]</scope>
    <source>
        <strain evidence="2 3">AM25-1</strain>
    </source>
</reference>
<accession>A0A414PUP0</accession>
<evidence type="ECO:0000259" key="1">
    <source>
        <dbReference type="Pfam" id="PF13472"/>
    </source>
</evidence>
<proteinExistence type="predicted"/>
<comment type="caution">
    <text evidence="2">The sequence shown here is derived from an EMBL/GenBank/DDBJ whole genome shotgun (WGS) entry which is preliminary data.</text>
</comment>